<dbReference type="Proteomes" id="UP000292052">
    <property type="component" value="Unassembled WGS sequence"/>
</dbReference>
<comment type="caution">
    <text evidence="1">The sequence shown here is derived from an EMBL/GenBank/DDBJ whole genome shotgun (WGS) entry which is preliminary data.</text>
</comment>
<accession>A0A482VGD5</accession>
<protein>
    <submittedName>
        <fullName evidence="1">Uncharacterized protein</fullName>
    </submittedName>
</protein>
<proteinExistence type="predicted"/>
<keyword evidence="2" id="KW-1185">Reference proteome</keyword>
<sequence length="118" mass="13901">MASIKFPLQQIEKFNDRIENCLQDLSCRNIFEIYLTQSKKYNALNTLKLWTTANSGTSFSEDMYDLIDDVDGFNENPLLSISEHHQKLDYVKSECSRILNKHGTHKKFIQYLLENHRL</sequence>
<organism evidence="1 2">
    <name type="scientific">Asbolus verrucosus</name>
    <name type="common">Desert ironclad beetle</name>
    <dbReference type="NCBI Taxonomy" id="1661398"/>
    <lineage>
        <taxon>Eukaryota</taxon>
        <taxon>Metazoa</taxon>
        <taxon>Ecdysozoa</taxon>
        <taxon>Arthropoda</taxon>
        <taxon>Hexapoda</taxon>
        <taxon>Insecta</taxon>
        <taxon>Pterygota</taxon>
        <taxon>Neoptera</taxon>
        <taxon>Endopterygota</taxon>
        <taxon>Coleoptera</taxon>
        <taxon>Polyphaga</taxon>
        <taxon>Cucujiformia</taxon>
        <taxon>Tenebrionidae</taxon>
        <taxon>Pimeliinae</taxon>
        <taxon>Asbolus</taxon>
    </lineage>
</organism>
<name>A0A482VGD5_ASBVE</name>
<dbReference type="AlphaFoldDB" id="A0A482VGD5"/>
<evidence type="ECO:0000313" key="2">
    <source>
        <dbReference type="Proteomes" id="UP000292052"/>
    </source>
</evidence>
<gene>
    <name evidence="1" type="ORF">BDFB_000102</name>
</gene>
<dbReference type="EMBL" id="QDEB01103357">
    <property type="protein sequence ID" value="RZC27647.1"/>
    <property type="molecule type" value="Genomic_DNA"/>
</dbReference>
<reference evidence="1 2" key="1">
    <citation type="submission" date="2017-03" db="EMBL/GenBank/DDBJ databases">
        <title>Genome of the blue death feigning beetle - Asbolus verrucosus.</title>
        <authorList>
            <person name="Rider S.D."/>
        </authorList>
    </citation>
    <scope>NUCLEOTIDE SEQUENCE [LARGE SCALE GENOMIC DNA]</scope>
    <source>
        <strain evidence="1">Butters</strain>
        <tissue evidence="1">Head and leg muscle</tissue>
    </source>
</reference>
<evidence type="ECO:0000313" key="1">
    <source>
        <dbReference type="EMBL" id="RZC27647.1"/>
    </source>
</evidence>
<dbReference type="OrthoDB" id="6596404at2759"/>